<evidence type="ECO:0000313" key="6">
    <source>
        <dbReference type="EMBL" id="MDO7786936.1"/>
    </source>
</evidence>
<gene>
    <name evidence="6" type="ORF">P6N53_06835</name>
</gene>
<dbReference type="EMBL" id="JARPTC010000009">
    <property type="protein sequence ID" value="MDO7786936.1"/>
    <property type="molecule type" value="Genomic_DNA"/>
</dbReference>
<organism evidence="6 7">
    <name type="scientific">Desulforamulus aquiferis</name>
    <dbReference type="NCBI Taxonomy" id="1397668"/>
    <lineage>
        <taxon>Bacteria</taxon>
        <taxon>Bacillati</taxon>
        <taxon>Bacillota</taxon>
        <taxon>Clostridia</taxon>
        <taxon>Eubacteriales</taxon>
        <taxon>Peptococcaceae</taxon>
        <taxon>Desulforamulus</taxon>
    </lineage>
</organism>
<dbReference type="PANTHER" id="PTHR42743:SF11">
    <property type="entry name" value="AMINODEOXYCHORISMATE LYASE"/>
    <property type="match status" value="1"/>
</dbReference>
<keyword evidence="6" id="KW-0032">Aminotransferase</keyword>
<dbReference type="Gene3D" id="3.20.10.10">
    <property type="entry name" value="D-amino Acid Aminotransferase, subunit A, domain 2"/>
    <property type="match status" value="1"/>
</dbReference>
<dbReference type="InterPro" id="IPR043131">
    <property type="entry name" value="BCAT-like_N"/>
</dbReference>
<dbReference type="Proteomes" id="UP001172911">
    <property type="component" value="Unassembled WGS sequence"/>
</dbReference>
<dbReference type="InterPro" id="IPR050571">
    <property type="entry name" value="Class-IV_PLP-Dep_Aminotrnsfr"/>
</dbReference>
<keyword evidence="3 5" id="KW-0663">Pyridoxal phosphate</keyword>
<sequence length="280" mass="31039">MSINGRLLLDENNLLSPLSWACSYGYGLFETILVQMGRPLFLKQHLQRMAESADALGLFMPAKEVLNNWIEELLIEATLRTGRLKISLLGDKKAAGEDKLQTNTLLILQEGIIYQADLYELGVEIGLLGLSKNEQSHLVRHKTLNYMENILAREQANGQGWFEGLFVNSQQRVCEGTISNIFIVKDGIIKTPGPREGLLSGVTRQLIIDLAQDNLLPCVETKIYPGELIGGEELFITNSLMGVMPVTKFAGTPIGKGVPGRVTSSIRKIYQELLDKEIQA</sequence>
<proteinExistence type="inferred from homology"/>
<accession>A0AAW7ZCY2</accession>
<dbReference type="PROSITE" id="PS00770">
    <property type="entry name" value="AA_TRANSFER_CLASS_4"/>
    <property type="match status" value="1"/>
</dbReference>
<dbReference type="InterPro" id="IPR001544">
    <property type="entry name" value="Aminotrans_IV"/>
</dbReference>
<name>A0AAW7ZCY2_9FIRM</name>
<dbReference type="InterPro" id="IPR018300">
    <property type="entry name" value="Aminotrans_IV_CS"/>
</dbReference>
<evidence type="ECO:0000256" key="5">
    <source>
        <dbReference type="RuleBase" id="RU004516"/>
    </source>
</evidence>
<dbReference type="PANTHER" id="PTHR42743">
    <property type="entry name" value="AMINO-ACID AMINOTRANSFERASE"/>
    <property type="match status" value="1"/>
</dbReference>
<comment type="cofactor">
    <cofactor evidence="1 5">
        <name>pyridoxal 5'-phosphate</name>
        <dbReference type="ChEBI" id="CHEBI:597326"/>
    </cofactor>
</comment>
<dbReference type="SUPFAM" id="SSF56752">
    <property type="entry name" value="D-aminoacid aminotransferase-like PLP-dependent enzymes"/>
    <property type="match status" value="1"/>
</dbReference>
<dbReference type="InterPro" id="IPR043132">
    <property type="entry name" value="BCAT-like_C"/>
</dbReference>
<evidence type="ECO:0000256" key="4">
    <source>
        <dbReference type="RuleBase" id="RU004106"/>
    </source>
</evidence>
<comment type="caution">
    <text evidence="6">The sequence shown here is derived from an EMBL/GenBank/DDBJ whole genome shotgun (WGS) entry which is preliminary data.</text>
</comment>
<dbReference type="GO" id="GO:0008483">
    <property type="term" value="F:transaminase activity"/>
    <property type="evidence" value="ECO:0007669"/>
    <property type="project" value="UniProtKB-KW"/>
</dbReference>
<dbReference type="InterPro" id="IPR036038">
    <property type="entry name" value="Aminotransferase-like"/>
</dbReference>
<keyword evidence="6" id="KW-0808">Transferase</keyword>
<protein>
    <submittedName>
        <fullName evidence="6">Aminotransferase class IV</fullName>
    </submittedName>
</protein>
<reference evidence="6" key="2">
    <citation type="submission" date="2023-03" db="EMBL/GenBank/DDBJ databases">
        <authorList>
            <person name="Zhang Z."/>
        </authorList>
    </citation>
    <scope>NUCLEOTIDE SEQUENCE</scope>
    <source>
        <strain evidence="6">DSA</strain>
    </source>
</reference>
<evidence type="ECO:0000256" key="3">
    <source>
        <dbReference type="ARBA" id="ARBA00022898"/>
    </source>
</evidence>
<dbReference type="FunFam" id="3.20.10.10:FF:000002">
    <property type="entry name" value="D-alanine aminotransferase"/>
    <property type="match status" value="1"/>
</dbReference>
<dbReference type="AlphaFoldDB" id="A0AAW7ZCY2"/>
<dbReference type="GO" id="GO:0005829">
    <property type="term" value="C:cytosol"/>
    <property type="evidence" value="ECO:0007669"/>
    <property type="project" value="TreeGrafter"/>
</dbReference>
<dbReference type="GO" id="GO:0008652">
    <property type="term" value="P:amino acid biosynthetic process"/>
    <property type="evidence" value="ECO:0007669"/>
    <property type="project" value="UniProtKB-ARBA"/>
</dbReference>
<dbReference type="Pfam" id="PF01063">
    <property type="entry name" value="Aminotran_4"/>
    <property type="match status" value="1"/>
</dbReference>
<evidence type="ECO:0000256" key="1">
    <source>
        <dbReference type="ARBA" id="ARBA00001933"/>
    </source>
</evidence>
<evidence type="ECO:0000256" key="2">
    <source>
        <dbReference type="ARBA" id="ARBA00009320"/>
    </source>
</evidence>
<comment type="similarity">
    <text evidence="2 4">Belongs to the class-IV pyridoxal-phosphate-dependent aminotransferase family.</text>
</comment>
<evidence type="ECO:0000313" key="7">
    <source>
        <dbReference type="Proteomes" id="UP001172911"/>
    </source>
</evidence>
<keyword evidence="7" id="KW-1185">Reference proteome</keyword>
<reference evidence="6" key="1">
    <citation type="journal article" date="2023" name="J. Hazard. Mater.">
        <title>Anaerobic biodegradation of pyrene and benzo[a]pyrene by a new sulfate-reducing Desulforamulus aquiferis strain DSA.</title>
        <authorList>
            <person name="Zhang Z."/>
            <person name="Sun J."/>
            <person name="Gong X."/>
            <person name="Wang C."/>
            <person name="Wang H."/>
        </authorList>
    </citation>
    <scope>NUCLEOTIDE SEQUENCE</scope>
    <source>
        <strain evidence="6">DSA</strain>
    </source>
</reference>
<dbReference type="GO" id="GO:0046394">
    <property type="term" value="P:carboxylic acid biosynthetic process"/>
    <property type="evidence" value="ECO:0007669"/>
    <property type="project" value="UniProtKB-ARBA"/>
</dbReference>
<dbReference type="Gene3D" id="3.30.470.10">
    <property type="match status" value="1"/>
</dbReference>